<evidence type="ECO:0000256" key="4">
    <source>
        <dbReference type="PROSITE-ProRule" id="PRU00134"/>
    </source>
</evidence>
<accession>A0A6A6DRC1</accession>
<keyword evidence="1" id="KW-0479">Metal-binding</keyword>
<dbReference type="EMBL" id="ML994656">
    <property type="protein sequence ID" value="KAF2180838.1"/>
    <property type="molecule type" value="Genomic_DNA"/>
</dbReference>
<sequence length="299" mass="34667">MADTQPAEERKCQTCSKAESEKPSTTLRACARCKDTFYCSKDCQAKNWDAHKSNCKRPNYMLKFHLCPDEISDPEVTRTLSVPATATFAALHEALQISFGWANTHAYDFAWHDPDYEEPDFDIADYIRSTMEPKKRDSPRQFVMRISEKEVPGMFMMKVDKMHEERLRKHPRTKEKVAENTKLFQVLDDAEYTDKSMEYMYDFGDGWQHTITIEGRAKPSDHIVCIDGSGHGVAEDVKRDGWAELKEAYRTQNPNREQKEKRRWFERQASNADPRGLGSGREHEWSKDSVNQRLAARGL</sequence>
<dbReference type="Gene3D" id="6.10.140.2220">
    <property type="match status" value="1"/>
</dbReference>
<dbReference type="PROSITE" id="PS01360">
    <property type="entry name" value="ZF_MYND_1"/>
    <property type="match status" value="1"/>
</dbReference>
<dbReference type="GO" id="GO:0008270">
    <property type="term" value="F:zinc ion binding"/>
    <property type="evidence" value="ECO:0007669"/>
    <property type="project" value="UniProtKB-KW"/>
</dbReference>
<protein>
    <recommendedName>
        <fullName evidence="6">MYND-type domain-containing protein</fullName>
    </recommendedName>
</protein>
<evidence type="ECO:0000256" key="2">
    <source>
        <dbReference type="ARBA" id="ARBA00022771"/>
    </source>
</evidence>
<dbReference type="AlphaFoldDB" id="A0A6A6DRC1"/>
<dbReference type="PROSITE" id="PS50865">
    <property type="entry name" value="ZF_MYND_2"/>
    <property type="match status" value="1"/>
</dbReference>
<gene>
    <name evidence="7" type="ORF">K469DRAFT_672320</name>
</gene>
<evidence type="ECO:0000256" key="5">
    <source>
        <dbReference type="SAM" id="MobiDB-lite"/>
    </source>
</evidence>
<dbReference type="Proteomes" id="UP000800200">
    <property type="component" value="Unassembled WGS sequence"/>
</dbReference>
<dbReference type="InterPro" id="IPR002893">
    <property type="entry name" value="Znf_MYND"/>
</dbReference>
<name>A0A6A6DRC1_9PEZI</name>
<proteinExistence type="predicted"/>
<organism evidence="7 8">
    <name type="scientific">Zopfia rhizophila CBS 207.26</name>
    <dbReference type="NCBI Taxonomy" id="1314779"/>
    <lineage>
        <taxon>Eukaryota</taxon>
        <taxon>Fungi</taxon>
        <taxon>Dikarya</taxon>
        <taxon>Ascomycota</taxon>
        <taxon>Pezizomycotina</taxon>
        <taxon>Dothideomycetes</taxon>
        <taxon>Dothideomycetes incertae sedis</taxon>
        <taxon>Zopfiaceae</taxon>
        <taxon>Zopfia</taxon>
    </lineage>
</organism>
<dbReference type="PANTHER" id="PTHR41878">
    <property type="entry name" value="LEXA REPRESSOR-RELATED"/>
    <property type="match status" value="1"/>
</dbReference>
<feature type="compositionally biased region" description="Basic and acidic residues" evidence="5">
    <location>
        <begin position="256"/>
        <end position="266"/>
    </location>
</feature>
<dbReference type="InterPro" id="IPR024047">
    <property type="entry name" value="MM3350-like_sf"/>
</dbReference>
<keyword evidence="8" id="KW-1185">Reference proteome</keyword>
<reference evidence="7" key="1">
    <citation type="journal article" date="2020" name="Stud. Mycol.">
        <title>101 Dothideomycetes genomes: a test case for predicting lifestyles and emergence of pathogens.</title>
        <authorList>
            <person name="Haridas S."/>
            <person name="Albert R."/>
            <person name="Binder M."/>
            <person name="Bloem J."/>
            <person name="Labutti K."/>
            <person name="Salamov A."/>
            <person name="Andreopoulos B."/>
            <person name="Baker S."/>
            <person name="Barry K."/>
            <person name="Bills G."/>
            <person name="Bluhm B."/>
            <person name="Cannon C."/>
            <person name="Castanera R."/>
            <person name="Culley D."/>
            <person name="Daum C."/>
            <person name="Ezra D."/>
            <person name="Gonzalez J."/>
            <person name="Henrissat B."/>
            <person name="Kuo A."/>
            <person name="Liang C."/>
            <person name="Lipzen A."/>
            <person name="Lutzoni F."/>
            <person name="Magnuson J."/>
            <person name="Mondo S."/>
            <person name="Nolan M."/>
            <person name="Ohm R."/>
            <person name="Pangilinan J."/>
            <person name="Park H.-J."/>
            <person name="Ramirez L."/>
            <person name="Alfaro M."/>
            <person name="Sun H."/>
            <person name="Tritt A."/>
            <person name="Yoshinaga Y."/>
            <person name="Zwiers L.-H."/>
            <person name="Turgeon B."/>
            <person name="Goodwin S."/>
            <person name="Spatafora J."/>
            <person name="Crous P."/>
            <person name="Grigoriev I."/>
        </authorList>
    </citation>
    <scope>NUCLEOTIDE SEQUENCE</scope>
    <source>
        <strain evidence="7">CBS 207.26</strain>
    </source>
</reference>
<dbReference type="PANTHER" id="PTHR41878:SF1">
    <property type="entry name" value="TNPR PROTEIN"/>
    <property type="match status" value="1"/>
</dbReference>
<dbReference type="InterPro" id="IPR012912">
    <property type="entry name" value="Plasmid_pRiA4b_Orf3-like"/>
</dbReference>
<dbReference type="Gene3D" id="3.10.290.30">
    <property type="entry name" value="MM3350-like"/>
    <property type="match status" value="1"/>
</dbReference>
<evidence type="ECO:0000313" key="7">
    <source>
        <dbReference type="EMBL" id="KAF2180838.1"/>
    </source>
</evidence>
<keyword evidence="2 4" id="KW-0863">Zinc-finger</keyword>
<dbReference type="SUPFAM" id="SSF159941">
    <property type="entry name" value="MM3350-like"/>
    <property type="match status" value="1"/>
</dbReference>
<evidence type="ECO:0000256" key="3">
    <source>
        <dbReference type="ARBA" id="ARBA00022833"/>
    </source>
</evidence>
<dbReference type="SUPFAM" id="SSF144232">
    <property type="entry name" value="HIT/MYND zinc finger-like"/>
    <property type="match status" value="1"/>
</dbReference>
<dbReference type="Pfam" id="PF07929">
    <property type="entry name" value="PRiA4_ORF3"/>
    <property type="match status" value="1"/>
</dbReference>
<dbReference type="OrthoDB" id="245563at2759"/>
<evidence type="ECO:0000259" key="6">
    <source>
        <dbReference type="PROSITE" id="PS50865"/>
    </source>
</evidence>
<feature type="domain" description="MYND-type" evidence="6">
    <location>
        <begin position="12"/>
        <end position="55"/>
    </location>
</feature>
<feature type="region of interest" description="Disordered" evidence="5">
    <location>
        <begin position="252"/>
        <end position="299"/>
    </location>
</feature>
<dbReference type="Pfam" id="PF01753">
    <property type="entry name" value="zf-MYND"/>
    <property type="match status" value="1"/>
</dbReference>
<keyword evidence="3" id="KW-0862">Zinc</keyword>
<evidence type="ECO:0000313" key="8">
    <source>
        <dbReference type="Proteomes" id="UP000800200"/>
    </source>
</evidence>
<evidence type="ECO:0000256" key="1">
    <source>
        <dbReference type="ARBA" id="ARBA00022723"/>
    </source>
</evidence>